<dbReference type="RefSeq" id="XP_024571435.1">
    <property type="nucleotide sequence ID" value="XM_024722247.1"/>
</dbReference>
<evidence type="ECO:0000313" key="1">
    <source>
        <dbReference type="EMBL" id="CEG35066.1"/>
    </source>
</evidence>
<proteinExistence type="predicted"/>
<keyword evidence="2" id="KW-1185">Reference proteome</keyword>
<dbReference type="GeneID" id="36405693"/>
<organism evidence="1 2">
    <name type="scientific">Plasmopara halstedii</name>
    <name type="common">Downy mildew of sunflower</name>
    <dbReference type="NCBI Taxonomy" id="4781"/>
    <lineage>
        <taxon>Eukaryota</taxon>
        <taxon>Sar</taxon>
        <taxon>Stramenopiles</taxon>
        <taxon>Oomycota</taxon>
        <taxon>Peronosporomycetes</taxon>
        <taxon>Peronosporales</taxon>
        <taxon>Peronosporaceae</taxon>
        <taxon>Plasmopara</taxon>
    </lineage>
</organism>
<protein>
    <submittedName>
        <fullName evidence="1">Uncharacterized protein</fullName>
    </submittedName>
</protein>
<name>A0A0P1A4R6_PLAHL</name>
<dbReference type="EMBL" id="CCYD01000004">
    <property type="protein sequence ID" value="CEG35066.1"/>
    <property type="molecule type" value="Genomic_DNA"/>
</dbReference>
<dbReference type="AlphaFoldDB" id="A0A0P1A4R6"/>
<dbReference type="Proteomes" id="UP000054928">
    <property type="component" value="Unassembled WGS sequence"/>
</dbReference>
<accession>A0A0P1A4R6</accession>
<evidence type="ECO:0000313" key="2">
    <source>
        <dbReference type="Proteomes" id="UP000054928"/>
    </source>
</evidence>
<sequence length="86" mass="10193">MHYGVRTARSMIKYHDYCWYGRHKKWPAKHVICGISYACENTPGFLLLESFTFLKRTYPSFARKFTRSSRVEYFLRENASCSAINP</sequence>
<reference evidence="2" key="1">
    <citation type="submission" date="2014-09" db="EMBL/GenBank/DDBJ databases">
        <authorList>
            <person name="Sharma Rahul"/>
            <person name="Thines Marco"/>
        </authorList>
    </citation>
    <scope>NUCLEOTIDE SEQUENCE [LARGE SCALE GENOMIC DNA]</scope>
</reference>